<dbReference type="GO" id="GO:0004467">
    <property type="term" value="F:long-chain fatty acid-CoA ligase activity"/>
    <property type="evidence" value="ECO:0007669"/>
    <property type="project" value="UniProtKB-EC"/>
</dbReference>
<evidence type="ECO:0000313" key="4">
    <source>
        <dbReference type="Proteomes" id="UP000431401"/>
    </source>
</evidence>
<dbReference type="EMBL" id="WEGI01000009">
    <property type="protein sequence ID" value="MQY28784.1"/>
    <property type="molecule type" value="Genomic_DNA"/>
</dbReference>
<dbReference type="OrthoDB" id="9803968at2"/>
<protein>
    <submittedName>
        <fullName evidence="3">Long-chain-fatty-acid--CoA ligase FadD13</fullName>
        <ecNumber evidence="3">6.2.1.3</ecNumber>
    </submittedName>
</protein>
<dbReference type="PROSITE" id="PS00455">
    <property type="entry name" value="AMP_BINDING"/>
    <property type="match status" value="1"/>
</dbReference>
<reference evidence="3 4" key="1">
    <citation type="submission" date="2019-10" db="EMBL/GenBank/DDBJ databases">
        <title>Nocardia macrotermitis sp. nov. and Nocardia aurantia sp. nov., isolated from the gut of fungus growing-termite Macrotermes natalensis.</title>
        <authorList>
            <person name="Benndorf R."/>
            <person name="Schwitalla J."/>
            <person name="Martin K."/>
            <person name="De Beer W."/>
            <person name="Kaster A.-K."/>
            <person name="Vollmers J."/>
            <person name="Poulsen M."/>
            <person name="Beemelmanns C."/>
        </authorList>
    </citation>
    <scope>NUCLEOTIDE SEQUENCE [LARGE SCALE GENOMIC DNA]</scope>
    <source>
        <strain evidence="3 4">RB56</strain>
    </source>
</reference>
<dbReference type="Gene3D" id="3.30.300.30">
    <property type="match status" value="1"/>
</dbReference>
<dbReference type="InterPro" id="IPR050237">
    <property type="entry name" value="ATP-dep_AMP-bd_enzyme"/>
</dbReference>
<sequence>MQQSNLSDPADVMACYREIERELTTAGAPFETVPVDVAGDTVRSYRRAAPDFYTAVAEFGDRFGDHVLVTDETGSRTYHEILDRAGRLAAALRDRYGIGPGDRVGIMMANRAEYPVTLFAVARLGAVAVLYNSRSSATEIADAIADVPSAVVVADPKRVEILRAVAAPARLVCTDPAGPEDVPAVDELLADGGDPGAHRPADPDSICLVLFTSGTSGRAKGVALTHRNIGNVVLNMKFVSECNIRFASRQYGIEVDDLRSFMPAMSPLLVFPLFHVSGLAGLLIGMSTGGRIVTMARWDPAHAAELVERYRLTLAAGPPMAVDELLAQPDAAQRLSSLVNLAPGGQANPPNVSRRIATVLPAAQRSVGWGMTETGGSVCTAGGVLLAAFPDTLGPMSPTMDVRVVDAAGIPVPAGEIGELELHGGLVAAEYLGPGADSAVFHDHWLRTGDLGYLDEYELVYIVDRSKDIIIAAGENISCLEVESVLAATDEFAEVAVFGVPDRRLGERVVAAVTLRAGVSRTAAEIVESARRSLPAYKLPTEIRFDLSPLPRNATGKLLKRELRARYLARDTAS</sequence>
<evidence type="ECO:0000259" key="1">
    <source>
        <dbReference type="Pfam" id="PF00501"/>
    </source>
</evidence>
<dbReference type="InterPro" id="IPR025110">
    <property type="entry name" value="AMP-bd_C"/>
</dbReference>
<dbReference type="AlphaFoldDB" id="A0A7K0DVC5"/>
<keyword evidence="4" id="KW-1185">Reference proteome</keyword>
<evidence type="ECO:0000259" key="2">
    <source>
        <dbReference type="Pfam" id="PF13193"/>
    </source>
</evidence>
<organism evidence="3 4">
    <name type="scientific">Nocardia aurantia</name>
    <dbReference type="NCBI Taxonomy" id="2585199"/>
    <lineage>
        <taxon>Bacteria</taxon>
        <taxon>Bacillati</taxon>
        <taxon>Actinomycetota</taxon>
        <taxon>Actinomycetes</taxon>
        <taxon>Mycobacteriales</taxon>
        <taxon>Nocardiaceae</taxon>
        <taxon>Nocardia</taxon>
    </lineage>
</organism>
<dbReference type="EC" id="6.2.1.3" evidence="3"/>
<keyword evidence="3" id="KW-0436">Ligase</keyword>
<gene>
    <name evidence="3" type="ORF">NRB56_43680</name>
</gene>
<dbReference type="InterPro" id="IPR045851">
    <property type="entry name" value="AMP-bd_C_sf"/>
</dbReference>
<dbReference type="InterPro" id="IPR020845">
    <property type="entry name" value="AMP-binding_CS"/>
</dbReference>
<dbReference type="RefSeq" id="WP_153344981.1">
    <property type="nucleotide sequence ID" value="NZ_WEGI01000009.1"/>
</dbReference>
<evidence type="ECO:0000313" key="3">
    <source>
        <dbReference type="EMBL" id="MQY28784.1"/>
    </source>
</evidence>
<dbReference type="Gene3D" id="2.30.38.10">
    <property type="entry name" value="Luciferase, Domain 3"/>
    <property type="match status" value="1"/>
</dbReference>
<dbReference type="PANTHER" id="PTHR43767">
    <property type="entry name" value="LONG-CHAIN-FATTY-ACID--COA LIGASE"/>
    <property type="match status" value="1"/>
</dbReference>
<dbReference type="Gene3D" id="3.40.50.980">
    <property type="match status" value="2"/>
</dbReference>
<feature type="domain" description="AMP-dependent synthetase/ligase" evidence="1">
    <location>
        <begin position="60"/>
        <end position="432"/>
    </location>
</feature>
<dbReference type="InterPro" id="IPR000873">
    <property type="entry name" value="AMP-dep_synth/lig_dom"/>
</dbReference>
<dbReference type="Pfam" id="PF00501">
    <property type="entry name" value="AMP-binding"/>
    <property type="match status" value="1"/>
</dbReference>
<feature type="domain" description="AMP-binding enzyme C-terminal" evidence="2">
    <location>
        <begin position="481"/>
        <end position="557"/>
    </location>
</feature>
<name>A0A7K0DVC5_9NOCA</name>
<proteinExistence type="predicted"/>
<accession>A0A7K0DVC5</accession>
<dbReference type="PANTHER" id="PTHR43767:SF1">
    <property type="entry name" value="NONRIBOSOMAL PEPTIDE SYNTHASE PES1 (EUROFUNG)-RELATED"/>
    <property type="match status" value="1"/>
</dbReference>
<dbReference type="SUPFAM" id="SSF56801">
    <property type="entry name" value="Acetyl-CoA synthetase-like"/>
    <property type="match status" value="1"/>
</dbReference>
<dbReference type="Pfam" id="PF13193">
    <property type="entry name" value="AMP-binding_C"/>
    <property type="match status" value="1"/>
</dbReference>
<dbReference type="Proteomes" id="UP000431401">
    <property type="component" value="Unassembled WGS sequence"/>
</dbReference>
<comment type="caution">
    <text evidence="3">The sequence shown here is derived from an EMBL/GenBank/DDBJ whole genome shotgun (WGS) entry which is preliminary data.</text>
</comment>